<evidence type="ECO:0000313" key="1">
    <source>
        <dbReference type="EMBL" id="GBO93725.1"/>
    </source>
</evidence>
<dbReference type="OrthoDB" id="9032373at2"/>
<dbReference type="RefSeq" id="WP_116270045.1">
    <property type="nucleotide sequence ID" value="NZ_BGZJ01000001.1"/>
</dbReference>
<accession>A0A388SBY6</accession>
<comment type="caution">
    <text evidence="1">The sequence shown here is derived from an EMBL/GenBank/DDBJ whole genome shotgun (WGS) entry which is preliminary data.</text>
</comment>
<name>A0A388SBY6_9BURK</name>
<keyword evidence="2" id="KW-1185">Reference proteome</keyword>
<sequence>MKIITEIRRENLLRLVDQCGSLAAISEAIGKKRTDPTLRQIKIRACSPKGTVRNMGHFLARLIEEKLNLPSGWMDQDHSLDDASPEERLELRQRRTKSRTFSRAPTCTVSFTDGKPDFHPLDEVRYPSVVYPRLYLADRGFEPKDLKGLIAGEDIPEYSICSGDIVVINTAAGDPRRGTIGIYAFLMPGEDGKDAVVYAKEDRAPTGGVPIGKVISVSRFF</sequence>
<protein>
    <recommendedName>
        <fullName evidence="3">Peptidase S24/S26A/S26B/S26C domain-containing protein</fullName>
    </recommendedName>
</protein>
<dbReference type="AlphaFoldDB" id="A0A388SBY6"/>
<organism evidence="1 2">
    <name type="scientific">Mesosutterella multiformis</name>
    <dbReference type="NCBI Taxonomy" id="2259133"/>
    <lineage>
        <taxon>Bacteria</taxon>
        <taxon>Pseudomonadati</taxon>
        <taxon>Pseudomonadota</taxon>
        <taxon>Betaproteobacteria</taxon>
        <taxon>Burkholderiales</taxon>
        <taxon>Sutterellaceae</taxon>
        <taxon>Mesosutterella</taxon>
    </lineage>
</organism>
<proteinExistence type="predicted"/>
<evidence type="ECO:0008006" key="3">
    <source>
        <dbReference type="Google" id="ProtNLM"/>
    </source>
</evidence>
<evidence type="ECO:0000313" key="2">
    <source>
        <dbReference type="Proteomes" id="UP000266091"/>
    </source>
</evidence>
<dbReference type="EMBL" id="BGZJ01000001">
    <property type="protein sequence ID" value="GBO93725.1"/>
    <property type="molecule type" value="Genomic_DNA"/>
</dbReference>
<gene>
    <name evidence="1" type="ORF">MESMUL_10790</name>
</gene>
<reference evidence="1 2" key="1">
    <citation type="journal article" date="2018" name="Int. J. Syst. Evol. Microbiol.">
        <title>Mesosutterella multiformis gen. nov., sp. nov., a member of the family Sutterellaceae and Sutterella megalosphaeroides sp. nov., isolated from human faeces.</title>
        <authorList>
            <person name="Sakamoto M."/>
            <person name="Ikeyama N."/>
            <person name="Kunihiro T."/>
            <person name="Iino T."/>
            <person name="Yuki M."/>
            <person name="Ohkuma M."/>
        </authorList>
    </citation>
    <scope>NUCLEOTIDE SEQUENCE [LARGE SCALE GENOMIC DNA]</scope>
    <source>
        <strain evidence="1 2">4NBBH2</strain>
    </source>
</reference>
<dbReference type="Proteomes" id="UP000266091">
    <property type="component" value="Unassembled WGS sequence"/>
</dbReference>